<dbReference type="RefSeq" id="WP_182889271.1">
    <property type="nucleotide sequence ID" value="NZ_JACGZW010000001.1"/>
</dbReference>
<dbReference type="SUPFAM" id="SSF89796">
    <property type="entry name" value="CoA-transferase family III (CaiB/BaiF)"/>
    <property type="match status" value="1"/>
</dbReference>
<dbReference type="GO" id="GO:0016740">
    <property type="term" value="F:transferase activity"/>
    <property type="evidence" value="ECO:0007669"/>
    <property type="project" value="UniProtKB-KW"/>
</dbReference>
<dbReference type="InterPro" id="IPR050509">
    <property type="entry name" value="CoA-transferase_III"/>
</dbReference>
<dbReference type="AlphaFoldDB" id="A0A7W3VS45"/>
<dbReference type="InterPro" id="IPR044855">
    <property type="entry name" value="CoA-Trfase_III_dom3_sf"/>
</dbReference>
<dbReference type="InterPro" id="IPR023606">
    <property type="entry name" value="CoA-Trfase_III_dom_1_sf"/>
</dbReference>
<dbReference type="Gene3D" id="3.40.50.10540">
    <property type="entry name" value="Crotonobetainyl-coa:carnitine coa-transferase, domain 1"/>
    <property type="match status" value="1"/>
</dbReference>
<dbReference type="Gene3D" id="3.30.1540.10">
    <property type="entry name" value="formyl-coa transferase, domain 3"/>
    <property type="match status" value="1"/>
</dbReference>
<accession>A0A7W3VS45</accession>
<dbReference type="PANTHER" id="PTHR48228">
    <property type="entry name" value="SUCCINYL-COA--D-CITRAMALATE COA-TRANSFERASE"/>
    <property type="match status" value="1"/>
</dbReference>
<dbReference type="EMBL" id="JACGZW010000001">
    <property type="protein sequence ID" value="MBB1152056.1"/>
    <property type="molecule type" value="Genomic_DNA"/>
</dbReference>
<dbReference type="PANTHER" id="PTHR48228:SF5">
    <property type="entry name" value="ALPHA-METHYLACYL-COA RACEMASE"/>
    <property type="match status" value="1"/>
</dbReference>
<sequence length="383" mass="40383">MTTETTPPGPLAGVRAVALAGMGPTPFASMLLADLGAEVIRVARPANKRGRALGQTEGMAAEHDLANRGVSTVQADLKSPAGVRAVRRLTEAADVFIEGYRPGVAERLGLGPEVLLAGNPALVYARLTGYGQSGPLAQQAGHDINYVAQTGALHAMARKGEAPRPPVNLLGDYAGGALVAAFGIVSALLEARSSGRGQVLDAAMIDGVALLTAKLQGLRAAGRYSDEPGTNYLDSGAPFYDTYRCADGRYVAVGALEPDFYREFVSRLGVDLTGWPDQDDRAAWPRLRSLIAAAFAAKDRDEWARIYAGTDACVTPVLTFDEAAGHPHNAERAVFGRVGGVLHPRPAPRFSRTPAREPSAPDAAVLDLDRLLTAWTQPREQSA</sequence>
<evidence type="ECO:0000313" key="1">
    <source>
        <dbReference type="EMBL" id="MBB1152056.1"/>
    </source>
</evidence>
<organism evidence="1 2">
    <name type="scientific">Amycolatopsis dendrobii</name>
    <dbReference type="NCBI Taxonomy" id="2760662"/>
    <lineage>
        <taxon>Bacteria</taxon>
        <taxon>Bacillati</taxon>
        <taxon>Actinomycetota</taxon>
        <taxon>Actinomycetes</taxon>
        <taxon>Pseudonocardiales</taxon>
        <taxon>Pseudonocardiaceae</taxon>
        <taxon>Amycolatopsis</taxon>
    </lineage>
</organism>
<reference evidence="1 2" key="1">
    <citation type="submission" date="2020-08" db="EMBL/GenBank/DDBJ databases">
        <title>Amycolatopsis sp. nov. DR6-1 isolated from Dendrobium heterocarpum.</title>
        <authorList>
            <person name="Tedsree N."/>
            <person name="Kuncharoen N."/>
            <person name="Likhitwitayawuid K."/>
            <person name="Tanasupawat S."/>
        </authorList>
    </citation>
    <scope>NUCLEOTIDE SEQUENCE [LARGE SCALE GENOMIC DNA]</scope>
    <source>
        <strain evidence="1 2">DR6-1</strain>
    </source>
</reference>
<name>A0A7W3VS45_9PSEU</name>
<dbReference type="Proteomes" id="UP000526734">
    <property type="component" value="Unassembled WGS sequence"/>
</dbReference>
<dbReference type="Pfam" id="PF02515">
    <property type="entry name" value="CoA_transf_3"/>
    <property type="match status" value="1"/>
</dbReference>
<comment type="caution">
    <text evidence="1">The sequence shown here is derived from an EMBL/GenBank/DDBJ whole genome shotgun (WGS) entry which is preliminary data.</text>
</comment>
<evidence type="ECO:0000313" key="2">
    <source>
        <dbReference type="Proteomes" id="UP000526734"/>
    </source>
</evidence>
<gene>
    <name evidence="1" type="ORF">H4281_02825</name>
</gene>
<keyword evidence="2" id="KW-1185">Reference proteome</keyword>
<keyword evidence="1" id="KW-0808">Transferase</keyword>
<proteinExistence type="predicted"/>
<protein>
    <submittedName>
        <fullName evidence="1">CoA transferase</fullName>
    </submittedName>
</protein>
<dbReference type="InterPro" id="IPR003673">
    <property type="entry name" value="CoA-Trfase_fam_III"/>
</dbReference>